<dbReference type="InterPro" id="IPR050288">
    <property type="entry name" value="Cellulose_deg_GH3"/>
</dbReference>
<evidence type="ECO:0000256" key="1">
    <source>
        <dbReference type="ARBA" id="ARBA00000448"/>
    </source>
</evidence>
<organism evidence="7 8">
    <name type="scientific">Thanatephorus cucumeris (strain AG1-IA)</name>
    <name type="common">Rice sheath blight fungus</name>
    <name type="synonym">Rhizoctonia solani</name>
    <dbReference type="NCBI Taxonomy" id="983506"/>
    <lineage>
        <taxon>Eukaryota</taxon>
        <taxon>Fungi</taxon>
        <taxon>Dikarya</taxon>
        <taxon>Basidiomycota</taxon>
        <taxon>Agaricomycotina</taxon>
        <taxon>Agaricomycetes</taxon>
        <taxon>Cantharellales</taxon>
        <taxon>Ceratobasidiaceae</taxon>
        <taxon>Rhizoctonia</taxon>
        <taxon>Rhizoctonia solani AG-1</taxon>
    </lineage>
</organism>
<dbReference type="PANTHER" id="PTHR42715">
    <property type="entry name" value="BETA-GLUCOSIDASE"/>
    <property type="match status" value="1"/>
</dbReference>
<gene>
    <name evidence="7" type="ORF">AG1IA_06262</name>
</gene>
<reference evidence="7 8" key="1">
    <citation type="journal article" date="2013" name="Nat. Commun.">
        <title>The evolution and pathogenic mechanisms of the rice sheath blight pathogen.</title>
        <authorList>
            <person name="Zheng A."/>
            <person name="Lin R."/>
            <person name="Xu L."/>
            <person name="Qin P."/>
            <person name="Tang C."/>
            <person name="Ai P."/>
            <person name="Zhang D."/>
            <person name="Liu Y."/>
            <person name="Sun Z."/>
            <person name="Feng H."/>
            <person name="Wang Y."/>
            <person name="Chen Y."/>
            <person name="Liang X."/>
            <person name="Fu R."/>
            <person name="Li Q."/>
            <person name="Zhang J."/>
            <person name="Yu X."/>
            <person name="Xie Z."/>
            <person name="Ding L."/>
            <person name="Guan P."/>
            <person name="Tang J."/>
            <person name="Liang Y."/>
            <person name="Wang S."/>
            <person name="Deng Q."/>
            <person name="Li S."/>
            <person name="Zhu J."/>
            <person name="Wang L."/>
            <person name="Liu H."/>
            <person name="Li P."/>
        </authorList>
    </citation>
    <scope>NUCLEOTIDE SEQUENCE [LARGE SCALE GENOMIC DNA]</scope>
    <source>
        <strain evidence="8">AG-1 IA</strain>
    </source>
</reference>
<comment type="catalytic activity">
    <reaction evidence="1">
        <text>Hydrolysis of terminal, non-reducing beta-D-glucosyl residues with release of beta-D-glucose.</text>
        <dbReference type="EC" id="3.2.1.21"/>
    </reaction>
</comment>
<dbReference type="InterPro" id="IPR036962">
    <property type="entry name" value="Glyco_hydro_3_N_sf"/>
</dbReference>
<dbReference type="GO" id="GO:0009251">
    <property type="term" value="P:glucan catabolic process"/>
    <property type="evidence" value="ECO:0007669"/>
    <property type="project" value="TreeGrafter"/>
</dbReference>
<evidence type="ECO:0000259" key="6">
    <source>
        <dbReference type="Pfam" id="PF00933"/>
    </source>
</evidence>
<comment type="similarity">
    <text evidence="2">Belongs to the glycosyl hydrolase 3 family.</text>
</comment>
<evidence type="ECO:0000256" key="4">
    <source>
        <dbReference type="ARBA" id="ARBA00022801"/>
    </source>
</evidence>
<dbReference type="PRINTS" id="PR00133">
    <property type="entry name" value="GLHYDRLASE3"/>
</dbReference>
<evidence type="ECO:0000313" key="7">
    <source>
        <dbReference type="EMBL" id="ELU39708.1"/>
    </source>
</evidence>
<evidence type="ECO:0000256" key="2">
    <source>
        <dbReference type="ARBA" id="ARBA00005336"/>
    </source>
</evidence>
<accession>L8WSJ1</accession>
<dbReference type="GO" id="GO:0008422">
    <property type="term" value="F:beta-glucosidase activity"/>
    <property type="evidence" value="ECO:0007669"/>
    <property type="project" value="UniProtKB-EC"/>
</dbReference>
<feature type="domain" description="Glycoside hydrolase family 3 N-terminal" evidence="6">
    <location>
        <begin position="151"/>
        <end position="240"/>
    </location>
</feature>
<evidence type="ECO:0000256" key="5">
    <source>
        <dbReference type="ARBA" id="ARBA00023295"/>
    </source>
</evidence>
<dbReference type="InterPro" id="IPR001764">
    <property type="entry name" value="Glyco_hydro_3_N"/>
</dbReference>
<comment type="caution">
    <text evidence="7">The sequence shown here is derived from an EMBL/GenBank/DDBJ whole genome shotgun (WGS) entry which is preliminary data.</text>
</comment>
<dbReference type="Gene3D" id="3.20.20.300">
    <property type="entry name" value="Glycoside hydrolase, family 3, N-terminal domain"/>
    <property type="match status" value="1"/>
</dbReference>
<dbReference type="EC" id="3.2.1.21" evidence="3"/>
<protein>
    <recommendedName>
        <fullName evidence="3">beta-glucosidase</fullName>
        <ecNumber evidence="3">3.2.1.21</ecNumber>
    </recommendedName>
</protein>
<proteinExistence type="inferred from homology"/>
<name>L8WSJ1_THACA</name>
<evidence type="ECO:0000313" key="8">
    <source>
        <dbReference type="Proteomes" id="UP000011668"/>
    </source>
</evidence>
<dbReference type="EMBL" id="AFRT01001645">
    <property type="protein sequence ID" value="ELU39708.1"/>
    <property type="molecule type" value="Genomic_DNA"/>
</dbReference>
<evidence type="ECO:0000256" key="3">
    <source>
        <dbReference type="ARBA" id="ARBA00012744"/>
    </source>
</evidence>
<dbReference type="OrthoDB" id="47059at2759"/>
<dbReference type="HOGENOM" id="CLU_973792_0_0_1"/>
<dbReference type="InterPro" id="IPR017853">
    <property type="entry name" value="GH"/>
</dbReference>
<sequence>MNNRNTQFELALFYLLGTLSENSPGRVGIQLGKRRPRDGFSISRRYCPGLFVVGQLLGRVGGGDGIRGATLEAGGPHYPLHLTHLSPPLPMAPRPFKPLDIEDTISKLSLNEKTRLLAGIDMVCTCADMAYVCSSSLRDSITSLFEGVPAACFPAATGLGSSWDVEFIEKVGQAIGRDCKDKGCHVLLGPTINIQRSPLGGRGFESYSEDPLLSGTLARAFIKGVQSEGVSATIKHYVTNDSEFERMSMSCKSLRTRPNSRLAHFVRFISARLRLLAVIPSRLLGL</sequence>
<dbReference type="AlphaFoldDB" id="L8WSJ1"/>
<keyword evidence="8" id="KW-1185">Reference proteome</keyword>
<dbReference type="Proteomes" id="UP000011668">
    <property type="component" value="Unassembled WGS sequence"/>
</dbReference>
<dbReference type="Pfam" id="PF00933">
    <property type="entry name" value="Glyco_hydro_3"/>
    <property type="match status" value="1"/>
</dbReference>
<keyword evidence="4" id="KW-0378">Hydrolase</keyword>
<dbReference type="SUPFAM" id="SSF51445">
    <property type="entry name" value="(Trans)glycosidases"/>
    <property type="match status" value="1"/>
</dbReference>
<keyword evidence="5" id="KW-0326">Glycosidase</keyword>
<dbReference type="STRING" id="983506.L8WSJ1"/>
<dbReference type="PANTHER" id="PTHR42715:SF27">
    <property type="entry name" value="BETA-GLUCOSIDASE-RELATED"/>
    <property type="match status" value="1"/>
</dbReference>